<accession>A0A4V1C5N8</accession>
<dbReference type="Proteomes" id="UP000294847">
    <property type="component" value="Chromosome 2"/>
</dbReference>
<evidence type="ECO:0000313" key="1">
    <source>
        <dbReference type="EMBL" id="QBZ57035.1"/>
    </source>
</evidence>
<proteinExistence type="predicted"/>
<reference evidence="1 2" key="1">
    <citation type="journal article" date="2019" name="Mol. Biol. Evol.">
        <title>Blast fungal genomes show frequent chromosomal changes, gene gains and losses, and effector gene turnover.</title>
        <authorList>
            <person name="Gomez Luciano L.B."/>
            <person name="Jason Tsai I."/>
            <person name="Chuma I."/>
            <person name="Tosa Y."/>
            <person name="Chen Y.H."/>
            <person name="Li J.Y."/>
            <person name="Li M.Y."/>
            <person name="Jade Lu M.Y."/>
            <person name="Nakayashiki H."/>
            <person name="Li W.H."/>
        </authorList>
    </citation>
    <scope>NUCLEOTIDE SEQUENCE [LARGE SCALE GENOMIC DNA]</scope>
    <source>
        <strain evidence="1">MZ5-1-6</strain>
    </source>
</reference>
<name>A0A4V1C5N8_PYROR</name>
<dbReference type="AlphaFoldDB" id="A0A4V1C5N8"/>
<gene>
    <name evidence="1" type="ORF">PoMZ_01954</name>
</gene>
<protein>
    <submittedName>
        <fullName evidence="1">Uncharacterized protein</fullName>
    </submittedName>
</protein>
<organism evidence="1 2">
    <name type="scientific">Pyricularia oryzae</name>
    <name type="common">Rice blast fungus</name>
    <name type="synonym">Magnaporthe oryzae</name>
    <dbReference type="NCBI Taxonomy" id="318829"/>
    <lineage>
        <taxon>Eukaryota</taxon>
        <taxon>Fungi</taxon>
        <taxon>Dikarya</taxon>
        <taxon>Ascomycota</taxon>
        <taxon>Pezizomycotina</taxon>
        <taxon>Sordariomycetes</taxon>
        <taxon>Sordariomycetidae</taxon>
        <taxon>Magnaporthales</taxon>
        <taxon>Pyriculariaceae</taxon>
        <taxon>Pyricularia</taxon>
    </lineage>
</organism>
<dbReference type="EMBL" id="CP034205">
    <property type="protein sequence ID" value="QBZ57035.1"/>
    <property type="molecule type" value="Genomic_DNA"/>
</dbReference>
<evidence type="ECO:0000313" key="2">
    <source>
        <dbReference type="Proteomes" id="UP000294847"/>
    </source>
</evidence>
<sequence length="503" mass="57079">MSSQNRISAPRCGIRDIPVPQRAESSGIIRNETELRWSIYNSDADSSRLTAQGISLYQVLHRSFRTDPKLTQEVPERDRTVFALPFLALNSDHPIHDLGSLFTAGYQNINRRSPDNIPFLAYVAAKTAHLTDERREDLFEWTLDTCADPQCIPMELWRRPGLPMPLQLSQDLGPMADWCTPERLDLLKPHLTVFMRDSLCRCYEALGDFCDIEAAEIALKHMPALNKTLRLLPRMIRGQNYALHRLVCSLRCYFSEGGPKRSIPYCAMLTGESAPVTSRTARVMKLGQVFGGYSSFEITLERSDLSIFGPGGMGSGRKFSIWSGLDHFLTTHNTNKSIVIFHGLLGCDKLTDDIYDEIGEIISSVKYQDRTLSRPSRRAVDISKTIFIFTSPFAEDLIAEHKEKWYYLREIKDWQKKSPPDAADRFMSLVEFSKTPAGSACMEELIQAIRDKARSMPDSSAWQLASQVCDGGSVIPHFPMDWEDMNILAQRKTQEDGWQTCFN</sequence>